<dbReference type="STRING" id="1089553.Tph_c04410"/>
<dbReference type="HOGENOM" id="CLU_084423_1_0_9"/>
<evidence type="ECO:0000313" key="2">
    <source>
        <dbReference type="Proteomes" id="UP000000467"/>
    </source>
</evidence>
<dbReference type="InterPro" id="IPR025449">
    <property type="entry name" value="JetB"/>
</dbReference>
<reference evidence="1 2" key="1">
    <citation type="journal article" date="2012" name="BMC Genomics">
        <title>Genome-guided analysis of physiological and morphological traits of the fermentative acetate oxidizer Thermacetogenium phaeum.</title>
        <authorList>
            <person name="Oehler D."/>
            <person name="Poehlein A."/>
            <person name="Leimbach A."/>
            <person name="Muller N."/>
            <person name="Daniel R."/>
            <person name="Gottschalk G."/>
            <person name="Schink B."/>
        </authorList>
    </citation>
    <scope>NUCLEOTIDE SEQUENCE [LARGE SCALE GENOMIC DNA]</scope>
    <source>
        <strain evidence="2">ATCC BAA-254 / DSM 26808 / PB</strain>
    </source>
</reference>
<organism evidence="1 2">
    <name type="scientific">Thermacetogenium phaeum (strain ATCC BAA-254 / DSM 26808 / PB)</name>
    <dbReference type="NCBI Taxonomy" id="1089553"/>
    <lineage>
        <taxon>Bacteria</taxon>
        <taxon>Bacillati</taxon>
        <taxon>Bacillota</taxon>
        <taxon>Clostridia</taxon>
        <taxon>Thermoanaerobacterales</taxon>
        <taxon>Thermoanaerobacteraceae</taxon>
        <taxon>Thermacetogenium</taxon>
    </lineage>
</organism>
<dbReference type="OrthoDB" id="160982at2"/>
<gene>
    <name evidence="1" type="ordered locus">Tph_c04410</name>
</gene>
<evidence type="ECO:0008006" key="3">
    <source>
        <dbReference type="Google" id="ProtNLM"/>
    </source>
</evidence>
<dbReference type="Proteomes" id="UP000000467">
    <property type="component" value="Chromosome"/>
</dbReference>
<keyword evidence="2" id="KW-1185">Reference proteome</keyword>
<name>K4LRG4_THEPS</name>
<accession>K4LRG4</accession>
<proteinExistence type="predicted"/>
<dbReference type="eggNOG" id="ENOG5030Y6D">
    <property type="taxonomic scope" value="Bacteria"/>
</dbReference>
<protein>
    <recommendedName>
        <fullName evidence="3">DUF4194 domain-containing protein</fullName>
    </recommendedName>
</protein>
<dbReference type="Pfam" id="PF13835">
    <property type="entry name" value="DUF4194"/>
    <property type="match status" value="1"/>
</dbReference>
<sequence>MWLDEYEQLTHTEKEEFIRIANQLLSRTFIVRDRYSSKDKCLKLNPDYRFIERHLELFRQYLRLSGWELQKDNNYGVIALYNRFDLNRARLDKRTTLILYVLRLIYEEKREKLSLKREITTSVGEVVEKMINLGLIDKKPPNRDLLNAFGALSRYQIIERLESDVTQPETGIIIYPSILFVVTNEKISEIYELAGADANDEEENTEEILPEAEE</sequence>
<dbReference type="RefSeq" id="WP_015049602.1">
    <property type="nucleotide sequence ID" value="NC_018870.1"/>
</dbReference>
<dbReference type="KEGG" id="tpz:Tph_c04410"/>
<evidence type="ECO:0000313" key="1">
    <source>
        <dbReference type="EMBL" id="AFV10684.1"/>
    </source>
</evidence>
<dbReference type="AlphaFoldDB" id="K4LRG4"/>
<dbReference type="EMBL" id="CP003732">
    <property type="protein sequence ID" value="AFV10684.1"/>
    <property type="molecule type" value="Genomic_DNA"/>
</dbReference>